<evidence type="ECO:0000256" key="12">
    <source>
        <dbReference type="RuleBase" id="RU361211"/>
    </source>
</evidence>
<dbReference type="GeneID" id="14495286"/>
<evidence type="ECO:0000256" key="11">
    <source>
        <dbReference type="PIRSR" id="PIRSR602717-51"/>
    </source>
</evidence>
<evidence type="ECO:0000256" key="6">
    <source>
        <dbReference type="ARBA" id="ARBA00022771"/>
    </source>
</evidence>
<feature type="compositionally biased region" description="Basic and acidic residues" evidence="13">
    <location>
        <begin position="146"/>
        <end position="159"/>
    </location>
</feature>
<sequence length="640" mass="73665">MTPLPRFLRNLQIDDNVHSGIAAAVLRDPDARPAKRPRHVTATPQPSKSPDVLVPQQLPEHVHSLNPELADTPSAENAGDSRYNTWRLPQSRAEADALSDYVLFPRTIARSHSLGKDYNPNVVGLKYDPHVFFNFHRLARVRPKQREIEERQRLSDKSRDAKHHVTHHVPRTIPSRADRRRFRRLLTDSLPASNVNTNVPLTNIDNPITNISEFTSSDGIQYVYLDDREIKTWFRSPFPPHLNRNKLLFVCQHCLRYTGSRYAHTRHRVKCPVTFPPGNEVYRDGILSIWEVDGREQVRYCRALCLLARLFLHSKTLYYDVEPFIFYVLTERAADGKCRLVGYFSQEKLSAADYNLSCILVLPTYQRRGYGHFLIDFSYLLSRRSFKWGTPEKPLSDLGLLSYRSFWTLKVCQTLQMLKPLAERADDGDDFNITLELLANLTGMLPVDIVFGLEQLQLLYHKPTSHKYSIRINDWQIIDSIVDRWNAKGYATLDPTKLLWKPMIFGPSCGVNAVGTIETSSVSTPANPNIFVNKPTSPDPFKKSIEMLVNFMQDDLADPRTMERSTLDTLINNPIITTSEFYHPGEWKLCFIQPQLNHKDLQLSRKRYKSKRQLIDEEDGLLHTDDDTSSLTDVNIDSNI</sequence>
<dbReference type="GO" id="GO:0005634">
    <property type="term" value="C:nucleus"/>
    <property type="evidence" value="ECO:0007669"/>
    <property type="project" value="UniProtKB-SubCell"/>
</dbReference>
<gene>
    <name evidence="15" type="primary">TBLA0C05100</name>
    <name evidence="15" type="ORF">TBLA_0C05100</name>
</gene>
<evidence type="ECO:0000256" key="3">
    <source>
        <dbReference type="ARBA" id="ARBA00013184"/>
    </source>
</evidence>
<evidence type="ECO:0000256" key="7">
    <source>
        <dbReference type="ARBA" id="ARBA00022833"/>
    </source>
</evidence>
<keyword evidence="5" id="KW-0479">Metal-binding</keyword>
<dbReference type="InterPro" id="IPR036388">
    <property type="entry name" value="WH-like_DNA-bd_sf"/>
</dbReference>
<evidence type="ECO:0000256" key="1">
    <source>
        <dbReference type="ARBA" id="ARBA00004123"/>
    </source>
</evidence>
<evidence type="ECO:0000313" key="15">
    <source>
        <dbReference type="EMBL" id="CCH60306.1"/>
    </source>
</evidence>
<dbReference type="Gene3D" id="3.40.630.30">
    <property type="match status" value="1"/>
</dbReference>
<name>I2H1Q4_HENB6</name>
<dbReference type="RefSeq" id="XP_004179825.1">
    <property type="nucleotide sequence ID" value="XM_004179777.1"/>
</dbReference>
<dbReference type="InterPro" id="IPR002717">
    <property type="entry name" value="HAT_MYST-type"/>
</dbReference>
<dbReference type="PANTHER" id="PTHR10615:SF161">
    <property type="entry name" value="HISTONE ACETYLTRANSFERASE KAT7"/>
    <property type="match status" value="1"/>
</dbReference>
<organism evidence="15 16">
    <name type="scientific">Henningerozyma blattae (strain ATCC 34711 / CBS 6284 / DSM 70876 / NBRC 10599 / NRRL Y-10934 / UCD 77-7)</name>
    <name type="common">Yeast</name>
    <name type="synonym">Tetrapisispora blattae</name>
    <dbReference type="NCBI Taxonomy" id="1071380"/>
    <lineage>
        <taxon>Eukaryota</taxon>
        <taxon>Fungi</taxon>
        <taxon>Dikarya</taxon>
        <taxon>Ascomycota</taxon>
        <taxon>Saccharomycotina</taxon>
        <taxon>Saccharomycetes</taxon>
        <taxon>Saccharomycetales</taxon>
        <taxon>Saccharomycetaceae</taxon>
        <taxon>Henningerozyma</taxon>
    </lineage>
</organism>
<keyword evidence="6" id="KW-0863">Zinc-finger</keyword>
<evidence type="ECO:0000256" key="2">
    <source>
        <dbReference type="ARBA" id="ARBA00010107"/>
    </source>
</evidence>
<dbReference type="GO" id="GO:0008270">
    <property type="term" value="F:zinc ion binding"/>
    <property type="evidence" value="ECO:0007669"/>
    <property type="project" value="UniProtKB-KW"/>
</dbReference>
<dbReference type="Pfam" id="PF01853">
    <property type="entry name" value="MOZ_SAS"/>
    <property type="match status" value="1"/>
</dbReference>
<keyword evidence="9" id="KW-0007">Acetylation</keyword>
<evidence type="ECO:0000259" key="14">
    <source>
        <dbReference type="PROSITE" id="PS51726"/>
    </source>
</evidence>
<dbReference type="FunFam" id="3.40.630.30:FF:000001">
    <property type="entry name" value="Histone acetyltransferase"/>
    <property type="match status" value="1"/>
</dbReference>
<dbReference type="Pfam" id="PF17772">
    <property type="entry name" value="zf-MYST"/>
    <property type="match status" value="1"/>
</dbReference>
<evidence type="ECO:0000256" key="10">
    <source>
        <dbReference type="ARBA" id="ARBA00023242"/>
    </source>
</evidence>
<protein>
    <recommendedName>
        <fullName evidence="3 12">Histone acetyltransferase</fullName>
        <ecNumber evidence="3 12">2.3.1.48</ecNumber>
    </recommendedName>
</protein>
<accession>I2H1Q4</accession>
<dbReference type="AlphaFoldDB" id="I2H1Q4"/>
<dbReference type="Gene3D" id="1.10.10.10">
    <property type="entry name" value="Winged helix-like DNA-binding domain superfamily/Winged helix DNA-binding domain"/>
    <property type="match status" value="1"/>
</dbReference>
<dbReference type="GO" id="GO:0000781">
    <property type="term" value="C:chromosome, telomeric region"/>
    <property type="evidence" value="ECO:0007669"/>
    <property type="project" value="GOC"/>
</dbReference>
<proteinExistence type="inferred from homology"/>
<dbReference type="GO" id="GO:0030466">
    <property type="term" value="P:silent mating-type cassette heterochromatin formation"/>
    <property type="evidence" value="ECO:0007669"/>
    <property type="project" value="EnsemblFungi"/>
</dbReference>
<dbReference type="OrthoDB" id="787137at2759"/>
<dbReference type="CDD" id="cd04301">
    <property type="entry name" value="NAT_SF"/>
    <property type="match status" value="1"/>
</dbReference>
<dbReference type="GO" id="GO:1990467">
    <property type="term" value="C:NuA3a histone acetyltransferase complex"/>
    <property type="evidence" value="ECO:0007669"/>
    <property type="project" value="EnsemblFungi"/>
</dbReference>
<feature type="region of interest" description="Disordered" evidence="13">
    <location>
        <begin position="27"/>
        <end position="53"/>
    </location>
</feature>
<dbReference type="GO" id="GO:0003712">
    <property type="term" value="F:transcription coregulator activity"/>
    <property type="evidence" value="ECO:0007669"/>
    <property type="project" value="TreeGrafter"/>
</dbReference>
<dbReference type="InParanoid" id="I2H1Q4"/>
<dbReference type="STRING" id="1071380.I2H1Q4"/>
<keyword evidence="8" id="KW-0156">Chromatin regulator</keyword>
<dbReference type="KEGG" id="tbl:TBLA_0C05100"/>
<evidence type="ECO:0000256" key="4">
    <source>
        <dbReference type="ARBA" id="ARBA00022679"/>
    </source>
</evidence>
<feature type="region of interest" description="Disordered" evidence="13">
    <location>
        <begin position="146"/>
        <end position="167"/>
    </location>
</feature>
<evidence type="ECO:0000256" key="8">
    <source>
        <dbReference type="ARBA" id="ARBA00022853"/>
    </source>
</evidence>
<dbReference type="InterPro" id="IPR040706">
    <property type="entry name" value="Zf-MYST"/>
</dbReference>
<reference evidence="15 16" key="1">
    <citation type="journal article" date="2011" name="Proc. Natl. Acad. Sci. U.S.A.">
        <title>Evolutionary erosion of yeast sex chromosomes by mating-type switching accidents.</title>
        <authorList>
            <person name="Gordon J.L."/>
            <person name="Armisen D."/>
            <person name="Proux-Wera E."/>
            <person name="Oheigeartaigh S.S."/>
            <person name="Byrne K.P."/>
            <person name="Wolfe K.H."/>
        </authorList>
    </citation>
    <scope>NUCLEOTIDE SEQUENCE [LARGE SCALE GENOMIC DNA]</scope>
    <source>
        <strain evidence="16">ATCC 34711 / CBS 6284 / DSM 70876 / NBRC 10599 / NRRL Y-10934 / UCD 77-7</strain>
    </source>
</reference>
<evidence type="ECO:0000313" key="16">
    <source>
        <dbReference type="Proteomes" id="UP000002866"/>
    </source>
</evidence>
<feature type="active site" description="Proton donor/acceptor" evidence="11">
    <location>
        <position position="392"/>
    </location>
</feature>
<dbReference type="PROSITE" id="PS51726">
    <property type="entry name" value="MYST_HAT"/>
    <property type="match status" value="1"/>
</dbReference>
<comment type="catalytic activity">
    <reaction evidence="12">
        <text>L-lysyl-[protein] + acetyl-CoA = N(6)-acetyl-L-lysyl-[protein] + CoA + H(+)</text>
        <dbReference type="Rhea" id="RHEA:45948"/>
        <dbReference type="Rhea" id="RHEA-COMP:9752"/>
        <dbReference type="Rhea" id="RHEA-COMP:10731"/>
        <dbReference type="ChEBI" id="CHEBI:15378"/>
        <dbReference type="ChEBI" id="CHEBI:29969"/>
        <dbReference type="ChEBI" id="CHEBI:57287"/>
        <dbReference type="ChEBI" id="CHEBI:57288"/>
        <dbReference type="ChEBI" id="CHEBI:61930"/>
        <dbReference type="EC" id="2.3.1.48"/>
    </reaction>
</comment>
<dbReference type="PANTHER" id="PTHR10615">
    <property type="entry name" value="HISTONE ACETYLTRANSFERASE"/>
    <property type="match status" value="1"/>
</dbReference>
<dbReference type="EMBL" id="HE806318">
    <property type="protein sequence ID" value="CCH60306.1"/>
    <property type="molecule type" value="Genomic_DNA"/>
</dbReference>
<dbReference type="GO" id="GO:0006357">
    <property type="term" value="P:regulation of transcription by RNA polymerase II"/>
    <property type="evidence" value="ECO:0007669"/>
    <property type="project" value="TreeGrafter"/>
</dbReference>
<dbReference type="HOGENOM" id="CLU_014892_0_1_1"/>
<dbReference type="Proteomes" id="UP000002866">
    <property type="component" value="Chromosome 3"/>
</dbReference>
<dbReference type="GO" id="GO:0003682">
    <property type="term" value="F:chromatin binding"/>
    <property type="evidence" value="ECO:0007669"/>
    <property type="project" value="TreeGrafter"/>
</dbReference>
<dbReference type="GO" id="GO:0031509">
    <property type="term" value="P:subtelomeric heterochromatin formation"/>
    <property type="evidence" value="ECO:0007669"/>
    <property type="project" value="EnsemblFungi"/>
</dbReference>
<evidence type="ECO:0000256" key="13">
    <source>
        <dbReference type="SAM" id="MobiDB-lite"/>
    </source>
</evidence>
<comment type="subcellular location">
    <subcellularLocation>
        <location evidence="1 12">Nucleus</location>
    </subcellularLocation>
</comment>
<keyword evidence="4" id="KW-0808">Transferase</keyword>
<dbReference type="GO" id="GO:0004402">
    <property type="term" value="F:histone acetyltransferase activity"/>
    <property type="evidence" value="ECO:0007669"/>
    <property type="project" value="EnsemblFungi"/>
</dbReference>
<feature type="domain" description="MYST-type HAT" evidence="14">
    <location>
        <begin position="215"/>
        <end position="502"/>
    </location>
</feature>
<dbReference type="InterPro" id="IPR050603">
    <property type="entry name" value="MYST_HAT"/>
</dbReference>
<comment type="similarity">
    <text evidence="2 12">Belongs to the MYST (SAS/MOZ) family.</text>
</comment>
<keyword evidence="16" id="KW-1185">Reference proteome</keyword>
<dbReference type="EC" id="2.3.1.48" evidence="3 12"/>
<dbReference type="SUPFAM" id="SSF55729">
    <property type="entry name" value="Acyl-CoA N-acyltransferases (Nat)"/>
    <property type="match status" value="1"/>
</dbReference>
<dbReference type="GO" id="GO:1990468">
    <property type="term" value="C:NuA3b histone acetyltransferase complex"/>
    <property type="evidence" value="ECO:0007669"/>
    <property type="project" value="EnsemblFungi"/>
</dbReference>
<evidence type="ECO:0000256" key="5">
    <source>
        <dbReference type="ARBA" id="ARBA00022723"/>
    </source>
</evidence>
<keyword evidence="7" id="KW-0862">Zinc</keyword>
<dbReference type="InterPro" id="IPR016181">
    <property type="entry name" value="Acyl_CoA_acyltransferase"/>
</dbReference>
<keyword evidence="10 12" id="KW-0539">Nucleus</keyword>
<dbReference type="Gene3D" id="3.30.60.60">
    <property type="entry name" value="N-acetyl transferase-like"/>
    <property type="match status" value="1"/>
</dbReference>
<dbReference type="eggNOG" id="KOG2747">
    <property type="taxonomic scope" value="Eukaryota"/>
</dbReference>
<evidence type="ECO:0000256" key="9">
    <source>
        <dbReference type="ARBA" id="ARBA00022990"/>
    </source>
</evidence>